<keyword evidence="3 7" id="KW-0732">Signal</keyword>
<feature type="chain" id="PRO_5047383655" evidence="7">
    <location>
        <begin position="22"/>
        <end position="1380"/>
    </location>
</feature>
<evidence type="ECO:0000256" key="3">
    <source>
        <dbReference type="ARBA" id="ARBA00022729"/>
    </source>
</evidence>
<feature type="compositionally biased region" description="Polar residues" evidence="5">
    <location>
        <begin position="1304"/>
        <end position="1313"/>
    </location>
</feature>
<evidence type="ECO:0000256" key="7">
    <source>
        <dbReference type="SAM" id="SignalP"/>
    </source>
</evidence>
<feature type="domain" description="F5/8 type C" evidence="8">
    <location>
        <begin position="731"/>
        <end position="873"/>
    </location>
</feature>
<protein>
    <submittedName>
        <fullName evidence="9">Discoidin domain-containing protein</fullName>
    </submittedName>
</protein>
<dbReference type="Pfam" id="PF00746">
    <property type="entry name" value="Gram_pos_anchor"/>
    <property type="match status" value="1"/>
</dbReference>
<keyword evidence="6" id="KW-1133">Transmembrane helix</keyword>
<evidence type="ECO:0000256" key="5">
    <source>
        <dbReference type="SAM" id="MobiDB-lite"/>
    </source>
</evidence>
<keyword evidence="4" id="KW-0572">Peptidoglycan-anchor</keyword>
<evidence type="ECO:0000256" key="4">
    <source>
        <dbReference type="ARBA" id="ARBA00023088"/>
    </source>
</evidence>
<dbReference type="Proteomes" id="UP001597199">
    <property type="component" value="Unassembled WGS sequence"/>
</dbReference>
<keyword evidence="6" id="KW-0472">Membrane</keyword>
<feature type="signal peptide" evidence="7">
    <location>
        <begin position="1"/>
        <end position="21"/>
    </location>
</feature>
<evidence type="ECO:0000256" key="2">
    <source>
        <dbReference type="ARBA" id="ARBA00022525"/>
    </source>
</evidence>
<feature type="compositionally biased region" description="Polar residues" evidence="5">
    <location>
        <begin position="1322"/>
        <end position="1331"/>
    </location>
</feature>
<dbReference type="Gene3D" id="2.60.120.260">
    <property type="entry name" value="Galactose-binding domain-like"/>
    <property type="match status" value="2"/>
</dbReference>
<dbReference type="Pfam" id="PF00754">
    <property type="entry name" value="F5_F8_type_C"/>
    <property type="match status" value="2"/>
</dbReference>
<evidence type="ECO:0000313" key="9">
    <source>
        <dbReference type="EMBL" id="MFD1400146.1"/>
    </source>
</evidence>
<evidence type="ECO:0000256" key="1">
    <source>
        <dbReference type="ARBA" id="ARBA00022512"/>
    </source>
</evidence>
<accession>A0ABW4BI35</accession>
<reference evidence="10" key="1">
    <citation type="journal article" date="2019" name="Int. J. Syst. Evol. Microbiol.">
        <title>The Global Catalogue of Microorganisms (GCM) 10K type strain sequencing project: providing services to taxonomists for standard genome sequencing and annotation.</title>
        <authorList>
            <consortium name="The Broad Institute Genomics Platform"/>
            <consortium name="The Broad Institute Genome Sequencing Center for Infectious Disease"/>
            <person name="Wu L."/>
            <person name="Ma J."/>
        </authorList>
    </citation>
    <scope>NUCLEOTIDE SEQUENCE [LARGE SCALE GENOMIC DNA]</scope>
    <source>
        <strain evidence="10">CCM 9110</strain>
    </source>
</reference>
<dbReference type="SUPFAM" id="SSF49785">
    <property type="entry name" value="Galactose-binding domain-like"/>
    <property type="match status" value="2"/>
</dbReference>
<proteinExistence type="predicted"/>
<comment type="caution">
    <text evidence="9">The sequence shown here is derived from an EMBL/GenBank/DDBJ whole genome shotgun (WGS) entry which is preliminary data.</text>
</comment>
<dbReference type="PROSITE" id="PS50022">
    <property type="entry name" value="FA58C_3"/>
    <property type="match status" value="2"/>
</dbReference>
<dbReference type="InterPro" id="IPR008979">
    <property type="entry name" value="Galactose-bd-like_sf"/>
</dbReference>
<keyword evidence="10" id="KW-1185">Reference proteome</keyword>
<keyword evidence="1" id="KW-0134">Cell wall</keyword>
<dbReference type="NCBIfam" id="TIGR01167">
    <property type="entry name" value="LPXTG_anchor"/>
    <property type="match status" value="1"/>
</dbReference>
<keyword evidence="6" id="KW-0812">Transmembrane</keyword>
<dbReference type="InterPro" id="IPR008964">
    <property type="entry name" value="Invasin/intimin_cell_adhesion"/>
</dbReference>
<evidence type="ECO:0000259" key="8">
    <source>
        <dbReference type="PROSITE" id="PS50022"/>
    </source>
</evidence>
<feature type="domain" description="F5/8 type C" evidence="8">
    <location>
        <begin position="958"/>
        <end position="1095"/>
    </location>
</feature>
<feature type="region of interest" description="Disordered" evidence="5">
    <location>
        <begin position="1304"/>
        <end position="1347"/>
    </location>
</feature>
<organism evidence="9 10">
    <name type="scientific">Lacticaseibacillus suilingensis</name>
    <dbReference type="NCBI Taxonomy" id="2799577"/>
    <lineage>
        <taxon>Bacteria</taxon>
        <taxon>Bacillati</taxon>
        <taxon>Bacillota</taxon>
        <taxon>Bacilli</taxon>
        <taxon>Lactobacillales</taxon>
        <taxon>Lactobacillaceae</taxon>
        <taxon>Lacticaseibacillus</taxon>
    </lineage>
</organism>
<keyword evidence="2" id="KW-0964">Secreted</keyword>
<feature type="transmembrane region" description="Helical" evidence="6">
    <location>
        <begin position="1352"/>
        <end position="1371"/>
    </location>
</feature>
<sequence length="1380" mass="149633">MKKWDSHCAKALLLLAPLALAVTLVPQLPNVPAPAIVHAATVDDAADHQNLVQRSVDTIDAMPDLPNNFKLVDWKARGKALIDFVFNPSATNFSEKTEISVDPSRSFSTIYRDDRYGGYMLPAFYGEDRPLTDNVANNHYGADDQESISVTSGLISASLMGMNVNQELPKELQGSVAGEVKDADALNIKYETYLDDALKFFWTKKGTNIFTNVPNGSMSTLQNMPGAYQAFDDFWYMLIANQNFFRLAYLNKDWRPDLIKDLQEKVADKMVKMVDALGGQHCDFNIQGYDMMNMKVVTTAHRMQPDGAVGTAYLLYDAYNIFKASDPQKAEQYLTYAKYCMDYLDGLTKNPYYENMLIDAVYLANRMNAEQGTHYNTAKYIGWITTAAGSSVRQWGGVNYTADGTDVYGLTGNPKNGLAYFFNSIYPMTSILPAAKYDPSYAKMTGKWALNIVNATRYFLPTELAADHQTDGNYIGKPEGNVMAYEALDKQANGVSIYGNGDVEKNRTTGWKAGKNATNFGLYGGFYTGVLGALVSGTNVSNILQLDCSKTDYYQDDMYQTYLYYNPNKQTENVKIDLGEDKFDLYDSVTGTYLARNVSGQQSFKMLADSARVIVLAPANSTQVVKGNQVYINDKLVDGTSAERTAKPGTDSVANITIEGNTSFNYFGEQHQFSAKASPATAEDSRVSWSLQDASGNASKIASVDQQGNVTSTVNGTVYLVATALDGSGVSAKAKLTITGQDVPPLSLHKPVTVSTQTGDSGGDLAVDGEAGTRWSADKNEDHPWLMVDLEHTSSIQAIRLNWEAARPPKYEVQVSNDGKTWQTIKVEEDEGNTPKVVTVVPTQATEGRFVRVYADEKSSWGASLYEVTVFGKVAITQPVTSMTISGPTTVSVPGAAVKYATKIVPDNATDQRVIWSVVNLDGSPTDLATIKASGLLTPNHDGVVLVQAKAVDGSGVVAEQAVVLSGQDLPNLVLNKAVKATQHEDANPDSHINDGDLGTRWASGRTDNAEVTFDLGAPTTVNKVILQWETASAQAYKLQGSLDGETYSDLLTNNDGQGGVEVETFKPTKVRYLRLQCLKARPGLAFSLWELAAYDDSQVDKTTLKTVRDQYLGLSASGYETSSFAKLQDALKVAEKVVDDEAATQSDVDTSLQTLVTAARNLTQKPEVNFDSLDNLIAKASGLHQADYTGDSWTDFSSALAAAKQLRLTASPTQRAIDASMQQLTDAIQGLKLAMKVDTHAAQAALSKLASLHGADYTKESWQHVTAAATALKAALKQTTTQGNLDKVTATLTSAIGALSPNTVKAQSQNEPTAKADSHLKSSSSNQQRATTVKTKATKKTKLPKTGDQTAAFATATGAMIAFASVMFGLHRRRHSEED</sequence>
<dbReference type="Gene3D" id="1.20.1270.70">
    <property type="entry name" value="Designed single chain three-helix bundle"/>
    <property type="match status" value="1"/>
</dbReference>
<dbReference type="Gene3D" id="2.60.40.1080">
    <property type="match status" value="2"/>
</dbReference>
<evidence type="ECO:0000313" key="10">
    <source>
        <dbReference type="Proteomes" id="UP001597199"/>
    </source>
</evidence>
<dbReference type="EMBL" id="JBHTOA010000048">
    <property type="protein sequence ID" value="MFD1400146.1"/>
    <property type="molecule type" value="Genomic_DNA"/>
</dbReference>
<dbReference type="InterPro" id="IPR019931">
    <property type="entry name" value="LPXTG_anchor"/>
</dbReference>
<gene>
    <name evidence="9" type="ORF">ACFQ41_12580</name>
</gene>
<dbReference type="SUPFAM" id="SSF49373">
    <property type="entry name" value="Invasin/intimin cell-adhesion fragments"/>
    <property type="match status" value="1"/>
</dbReference>
<dbReference type="InterPro" id="IPR000421">
    <property type="entry name" value="FA58C"/>
</dbReference>
<dbReference type="Gene3D" id="1.20.1270.90">
    <property type="entry name" value="AF1782-like"/>
    <property type="match status" value="2"/>
</dbReference>
<evidence type="ECO:0000256" key="6">
    <source>
        <dbReference type="SAM" id="Phobius"/>
    </source>
</evidence>
<name>A0ABW4BI35_9LACO</name>
<dbReference type="Pfam" id="PF07554">
    <property type="entry name" value="FIVAR"/>
    <property type="match status" value="2"/>
</dbReference>
<dbReference type="RefSeq" id="WP_204118352.1">
    <property type="nucleotide sequence ID" value="NZ_BOLV01000004.1"/>
</dbReference>